<evidence type="ECO:0000313" key="2">
    <source>
        <dbReference type="EMBL" id="CAH3020135.1"/>
    </source>
</evidence>
<feature type="compositionally biased region" description="Polar residues" evidence="1">
    <location>
        <begin position="139"/>
        <end position="154"/>
    </location>
</feature>
<feature type="compositionally biased region" description="Basic and acidic residues" evidence="1">
    <location>
        <begin position="127"/>
        <end position="137"/>
    </location>
</feature>
<name>A0ABN8LSR6_9CNID</name>
<dbReference type="EMBL" id="CALNXI010000137">
    <property type="protein sequence ID" value="CAH3020135.1"/>
    <property type="molecule type" value="Genomic_DNA"/>
</dbReference>
<accession>A0ABN8LSR6</accession>
<organism evidence="2 3">
    <name type="scientific">Porites evermanni</name>
    <dbReference type="NCBI Taxonomy" id="104178"/>
    <lineage>
        <taxon>Eukaryota</taxon>
        <taxon>Metazoa</taxon>
        <taxon>Cnidaria</taxon>
        <taxon>Anthozoa</taxon>
        <taxon>Hexacorallia</taxon>
        <taxon>Scleractinia</taxon>
        <taxon>Fungiina</taxon>
        <taxon>Poritidae</taxon>
        <taxon>Porites</taxon>
    </lineage>
</organism>
<feature type="non-terminal residue" evidence="2">
    <location>
        <position position="326"/>
    </location>
</feature>
<feature type="compositionally biased region" description="Low complexity" evidence="1">
    <location>
        <begin position="246"/>
        <end position="259"/>
    </location>
</feature>
<feature type="compositionally biased region" description="Basic and acidic residues" evidence="1">
    <location>
        <begin position="89"/>
        <end position="109"/>
    </location>
</feature>
<comment type="caution">
    <text evidence="2">The sequence shown here is derived from an EMBL/GenBank/DDBJ whole genome shotgun (WGS) entry which is preliminary data.</text>
</comment>
<feature type="region of interest" description="Disordered" evidence="1">
    <location>
        <begin position="81"/>
        <end position="184"/>
    </location>
</feature>
<dbReference type="Proteomes" id="UP001159427">
    <property type="component" value="Unassembled WGS sequence"/>
</dbReference>
<reference evidence="2 3" key="1">
    <citation type="submission" date="2022-05" db="EMBL/GenBank/DDBJ databases">
        <authorList>
            <consortium name="Genoscope - CEA"/>
            <person name="William W."/>
        </authorList>
    </citation>
    <scope>NUCLEOTIDE SEQUENCE [LARGE SCALE GENOMIC DNA]</scope>
</reference>
<proteinExistence type="predicted"/>
<protein>
    <submittedName>
        <fullName evidence="2">Uncharacterized protein</fullName>
    </submittedName>
</protein>
<feature type="compositionally biased region" description="Low complexity" evidence="1">
    <location>
        <begin position="110"/>
        <end position="121"/>
    </location>
</feature>
<sequence>MGEEAASVSDDPEYHRVFAALDELDHSDLRALFKEKHFRDKTLSFIKSEEELKLILKEELGLPFGQRFEFSRLWFEKYHGKDAPPGNQQKKESKEKSGVQLLHEDERRSSGTVSSGAVVVGPRDKHKRENDGREAALHNKSSVPSVEELPTSSCGRYYVQKDNFTDRKTELNQTKTIKRNSNLEDKLVHPKLEIGSSDEYVFSDDNKTVKHHVLSRSAPAGNPGSQREEESEEKPRVQVVQENDGRSPGAVSSGAVVVGPRDEHKKKNDGREAALRIESNVPSEEEIEISPPGNSYVKEDNFTEMISTARRYETQDSLVGRLTDEK</sequence>
<gene>
    <name evidence="2" type="ORF">PEVE_00005774</name>
</gene>
<feature type="region of interest" description="Disordered" evidence="1">
    <location>
        <begin position="211"/>
        <end position="298"/>
    </location>
</feature>
<evidence type="ECO:0000256" key="1">
    <source>
        <dbReference type="SAM" id="MobiDB-lite"/>
    </source>
</evidence>
<evidence type="ECO:0000313" key="3">
    <source>
        <dbReference type="Proteomes" id="UP001159427"/>
    </source>
</evidence>
<keyword evidence="3" id="KW-1185">Reference proteome</keyword>
<feature type="compositionally biased region" description="Basic and acidic residues" evidence="1">
    <location>
        <begin position="260"/>
        <end position="275"/>
    </location>
</feature>